<evidence type="ECO:0000313" key="2">
    <source>
        <dbReference type="Proteomes" id="UP000620064"/>
    </source>
</evidence>
<sequence length="258" mass="30419">MKILISPVLILVFMMLLGFNDYNSKSETEKKEVLLLATQNFNDLIKINRTFKILSDSSYIFTELVKEENHSKSETFQGLVKIDNDTIKFSPFLLDFNISETAVLKNGFIEFIDGEYPERMKFEITKLNVNNNLDTQKFPNYAIFTFYKKFNKQEWQKEYSNYDLNNQELLKIDQIFKKEFSNNKRLETFDKYLKQIVAVRNNKNEILIQAHFFCKNTSLLESYQYYESMMNDGGNCNVYAELNLTTGKFNYFNIAGLA</sequence>
<proteinExistence type="predicted"/>
<accession>A0ABQ2NEJ6</accession>
<evidence type="ECO:0000313" key="1">
    <source>
        <dbReference type="EMBL" id="GGP01406.1"/>
    </source>
</evidence>
<comment type="caution">
    <text evidence="1">The sequence shown here is derived from an EMBL/GenBank/DDBJ whole genome shotgun (WGS) entry which is preliminary data.</text>
</comment>
<dbReference type="RefSeq" id="WP_188616181.1">
    <property type="nucleotide sequence ID" value="NZ_BMLV01000001.1"/>
</dbReference>
<dbReference type="EMBL" id="BMLV01000001">
    <property type="protein sequence ID" value="GGP01406.1"/>
    <property type="molecule type" value="Genomic_DNA"/>
</dbReference>
<gene>
    <name evidence="1" type="ORF">GCM10010992_01650</name>
</gene>
<protein>
    <submittedName>
        <fullName evidence="1">Uncharacterized protein</fullName>
    </submittedName>
</protein>
<name>A0ABQ2NEJ6_9FLAO</name>
<reference evidence="2" key="1">
    <citation type="journal article" date="2019" name="Int. J. Syst. Evol. Microbiol.">
        <title>The Global Catalogue of Microorganisms (GCM) 10K type strain sequencing project: providing services to taxonomists for standard genome sequencing and annotation.</title>
        <authorList>
            <consortium name="The Broad Institute Genomics Platform"/>
            <consortium name="The Broad Institute Genome Sequencing Center for Infectious Disease"/>
            <person name="Wu L."/>
            <person name="Ma J."/>
        </authorList>
    </citation>
    <scope>NUCLEOTIDE SEQUENCE [LARGE SCALE GENOMIC DNA]</scope>
    <source>
        <strain evidence="2">CGMCC 1.7656</strain>
    </source>
</reference>
<keyword evidence="2" id="KW-1185">Reference proteome</keyword>
<dbReference type="Proteomes" id="UP000620064">
    <property type="component" value="Unassembled WGS sequence"/>
</dbReference>
<organism evidence="1 2">
    <name type="scientific">Cloacibacterium rupense</name>
    <dbReference type="NCBI Taxonomy" id="517423"/>
    <lineage>
        <taxon>Bacteria</taxon>
        <taxon>Pseudomonadati</taxon>
        <taxon>Bacteroidota</taxon>
        <taxon>Flavobacteriia</taxon>
        <taxon>Flavobacteriales</taxon>
        <taxon>Weeksellaceae</taxon>
    </lineage>
</organism>